<name>E8V461_TERSS</name>
<dbReference type="RefSeq" id="WP_013568285.1">
    <property type="nucleotide sequence ID" value="NC_014963.1"/>
</dbReference>
<dbReference type="InterPro" id="IPR043129">
    <property type="entry name" value="ATPase_NBD"/>
</dbReference>
<dbReference type="HOGENOM" id="CLU_065796_1_0_0"/>
<organism evidence="1 2">
    <name type="scientific">Terriglobus saanensis (strain ATCC BAA-1853 / DSM 23119 / SP1PR4)</name>
    <dbReference type="NCBI Taxonomy" id="401053"/>
    <lineage>
        <taxon>Bacteria</taxon>
        <taxon>Pseudomonadati</taxon>
        <taxon>Acidobacteriota</taxon>
        <taxon>Terriglobia</taxon>
        <taxon>Terriglobales</taxon>
        <taxon>Acidobacteriaceae</taxon>
        <taxon>Terriglobus</taxon>
    </lineage>
</organism>
<dbReference type="eggNOG" id="COG1940">
    <property type="taxonomic scope" value="Bacteria"/>
</dbReference>
<dbReference type="Pfam" id="PF00480">
    <property type="entry name" value="ROK"/>
    <property type="match status" value="1"/>
</dbReference>
<dbReference type="AlphaFoldDB" id="E8V461"/>
<keyword evidence="2" id="KW-1185">Reference proteome</keyword>
<dbReference type="SUPFAM" id="SSF53067">
    <property type="entry name" value="Actin-like ATPase domain"/>
    <property type="match status" value="1"/>
</dbReference>
<reference evidence="1 2" key="1">
    <citation type="journal article" date="2012" name="Stand. Genomic Sci.">
        <title>Complete genome sequence of Terriglobus saanensis type strain SP1PR4(T), an Acidobacteria from tundra soil.</title>
        <authorList>
            <person name="Rawat S.R."/>
            <person name="Mannisto M.K."/>
            <person name="Starovoytov V."/>
            <person name="Goodwin L."/>
            <person name="Nolan M."/>
            <person name="Hauser L."/>
            <person name="Land M."/>
            <person name="Davenport K.W."/>
            <person name="Woyke T."/>
            <person name="Haggblom M.M."/>
        </authorList>
    </citation>
    <scope>NUCLEOTIDE SEQUENCE</scope>
    <source>
        <strain evidence="2">ATCC BAA-1853 / DSM 23119 / SP1PR4</strain>
    </source>
</reference>
<sequence>MDILVIDIGGTHVKFRTQRQRKAIKFDSGPKMTPEAMMAQMMEQTESWKFDRVTIGYPGSVVHNKILLEPHHLAPGWLKFDFEKAFSGKRVRIINDAALQALGSYRKGRMLYLGLGTGLGSAMVVDGVVQPMELAHLPRKKGKTYEDYLGAVALKHDGKKKWLKNVLEVISTLQQALETDYVVLGGGNAALLNPAPRNVLIGSNENAFKGGFLLWQKRYQRI</sequence>
<accession>E8V461</accession>
<dbReference type="Gene3D" id="3.30.420.40">
    <property type="match status" value="2"/>
</dbReference>
<evidence type="ECO:0000313" key="2">
    <source>
        <dbReference type="Proteomes" id="UP000006844"/>
    </source>
</evidence>
<dbReference type="OrthoDB" id="9810372at2"/>
<dbReference type="InterPro" id="IPR000600">
    <property type="entry name" value="ROK"/>
</dbReference>
<dbReference type="Proteomes" id="UP000006844">
    <property type="component" value="Chromosome"/>
</dbReference>
<proteinExistence type="predicted"/>
<dbReference type="KEGG" id="tsa:AciPR4_1745"/>
<evidence type="ECO:0000313" key="1">
    <source>
        <dbReference type="EMBL" id="ADV82552.1"/>
    </source>
</evidence>
<gene>
    <name evidence="1" type="ordered locus">AciPR4_1745</name>
</gene>
<dbReference type="EMBL" id="CP002467">
    <property type="protein sequence ID" value="ADV82552.1"/>
    <property type="molecule type" value="Genomic_DNA"/>
</dbReference>
<dbReference type="STRING" id="401053.AciPR4_1745"/>
<protein>
    <submittedName>
        <fullName evidence="1">ROK family protein</fullName>
    </submittedName>
</protein>